<organism evidence="2">
    <name type="scientific">marine sediment metagenome</name>
    <dbReference type="NCBI Taxonomy" id="412755"/>
    <lineage>
        <taxon>unclassified sequences</taxon>
        <taxon>metagenomes</taxon>
        <taxon>ecological metagenomes</taxon>
    </lineage>
</organism>
<sequence length="316" mass="35169">MTTVDQREQLFRMLSANPEIRNTVRRALEVEAEGRLASPDYYLGWSWHAIPLPVQKLKVLVVEGILKVAYQSNSTTEYLVANPEAAQAALDLIGDGEGLDEGQLPPDLFTHIVGHDEVKFWLQKSLTAPQPVHVLLVGPPATSKSLFLEDLGNLPGAQYALGGSSSKAGIAEFLLQFRPRYLVIDELEKAKTDDLSVLLSLMSSGIVARLKKGMREAETMKVTVFAGCNRRDRLPPELLSRFVEFRFTTYTREDFIEVAVSVITGQLGKSESLARYIAEQVVKRTKDVRQAIQLGKLVDTEDEVDRFEQGTGRLLL</sequence>
<dbReference type="GO" id="GO:0016887">
    <property type="term" value="F:ATP hydrolysis activity"/>
    <property type="evidence" value="ECO:0007669"/>
    <property type="project" value="InterPro"/>
</dbReference>
<comment type="caution">
    <text evidence="2">The sequence shown here is derived from an EMBL/GenBank/DDBJ whole genome shotgun (WGS) entry which is preliminary data.</text>
</comment>
<evidence type="ECO:0000259" key="1">
    <source>
        <dbReference type="Pfam" id="PF00004"/>
    </source>
</evidence>
<dbReference type="GO" id="GO:0005524">
    <property type="term" value="F:ATP binding"/>
    <property type="evidence" value="ECO:0007669"/>
    <property type="project" value="InterPro"/>
</dbReference>
<dbReference type="InterPro" id="IPR027417">
    <property type="entry name" value="P-loop_NTPase"/>
</dbReference>
<dbReference type="EMBL" id="LAZR01024889">
    <property type="protein sequence ID" value="KKL73672.1"/>
    <property type="molecule type" value="Genomic_DNA"/>
</dbReference>
<dbReference type="Pfam" id="PF00004">
    <property type="entry name" value="AAA"/>
    <property type="match status" value="1"/>
</dbReference>
<proteinExistence type="predicted"/>
<dbReference type="AlphaFoldDB" id="A0A0F9HEZ6"/>
<dbReference type="Gene3D" id="3.40.50.300">
    <property type="entry name" value="P-loop containing nucleotide triphosphate hydrolases"/>
    <property type="match status" value="1"/>
</dbReference>
<gene>
    <name evidence="2" type="ORF">LCGC14_2072540</name>
</gene>
<dbReference type="SUPFAM" id="SSF52540">
    <property type="entry name" value="P-loop containing nucleoside triphosphate hydrolases"/>
    <property type="match status" value="1"/>
</dbReference>
<protein>
    <recommendedName>
        <fullName evidence="1">ATPase AAA-type core domain-containing protein</fullName>
    </recommendedName>
</protein>
<feature type="domain" description="ATPase AAA-type core" evidence="1">
    <location>
        <begin position="134"/>
        <end position="245"/>
    </location>
</feature>
<evidence type="ECO:0000313" key="2">
    <source>
        <dbReference type="EMBL" id="KKL73672.1"/>
    </source>
</evidence>
<reference evidence="2" key="1">
    <citation type="journal article" date="2015" name="Nature">
        <title>Complex archaea that bridge the gap between prokaryotes and eukaryotes.</title>
        <authorList>
            <person name="Spang A."/>
            <person name="Saw J.H."/>
            <person name="Jorgensen S.L."/>
            <person name="Zaremba-Niedzwiedzka K."/>
            <person name="Martijn J."/>
            <person name="Lind A.E."/>
            <person name="van Eijk R."/>
            <person name="Schleper C."/>
            <person name="Guy L."/>
            <person name="Ettema T.J."/>
        </authorList>
    </citation>
    <scope>NUCLEOTIDE SEQUENCE</scope>
</reference>
<accession>A0A0F9HEZ6</accession>
<name>A0A0F9HEZ6_9ZZZZ</name>
<dbReference type="InterPro" id="IPR003959">
    <property type="entry name" value="ATPase_AAA_core"/>
</dbReference>